<feature type="transmembrane region" description="Helical" evidence="7">
    <location>
        <begin position="160"/>
        <end position="179"/>
    </location>
</feature>
<sequence>MDLASTINEADEAERATYQEETSPSEPPDGGLRAWLQVVAGHLVVFNAWGYTISFGIFQPYYETEMNLPPSTVSWVGSIQICLIFLVGTFSGRAFDAGYYRAALVVGCFLQVLGIFMTSIATEYWHLLLAQGICQGLGNGVVFAPTVANMSTYFSRKRTLAISSAACGGTTGGIVFPLIAQQLLPKIGFHWTVRVMGLVVLVTSVLILSLARTRLPPRKAGPIVEFAAFKETTYLFFAISMFFTLWATYYAYYYARTYALSVLDASSSSSFTILLVINAVGIPGRMVPAYLADRHFGAINVFIPTIIAAAVCIFLWAKVSSLTGDFVWVVFFGYFGAGIQSLFPSTTASLTKDLSKNGTRIGMIFTIISVAALTGPPLAGKLMEVTDASLLAPALLQRAQSMSSEHDTLQKSLNDSFDSTKAKRVGELSRVSFALKAWEKAQASVKELEAMLDDPEQDPDLASIARDELATETGKLESLSRNLSASLTPRHPFADFPCMLEFRPGPGGLEGRYFTDSLFKMYKALCMRKGYRHNVMKYEFADGAGDSSSSAGENPLQEAVLEIQDQGAFDIFRSEAGMHRVQRIPSTESKGRVHTSAVAVWVLPSFPDNGGADTSDFDNPESDFYVDPQEVKIETMRARGAGGQHVNKTESAIRMTHIPTGTTVSMQDHRSQQRNREEAWKLMRSRIADQRREQREAEAANLRNSVLSQHQITRGDKIRTYNYNQDRCTDHRAGLDVHNLPNVLDGGETLDRIMDGARDWIVGKDIALLVAEEEAKEKTGKK</sequence>
<feature type="transmembrane region" description="Helical" evidence="7">
    <location>
        <begin position="328"/>
        <end position="349"/>
    </location>
</feature>
<feature type="transmembrane region" description="Helical" evidence="7">
    <location>
        <begin position="191"/>
        <end position="211"/>
    </location>
</feature>
<name>A0A9P8WEW6_9HYPO</name>
<dbReference type="EMBL" id="JAGPYM010000003">
    <property type="protein sequence ID" value="KAH6897315.1"/>
    <property type="molecule type" value="Genomic_DNA"/>
</dbReference>
<dbReference type="GO" id="GO:0003747">
    <property type="term" value="F:translation release factor activity"/>
    <property type="evidence" value="ECO:0007669"/>
    <property type="project" value="InterPro"/>
</dbReference>
<protein>
    <recommendedName>
        <fullName evidence="8">Prokaryotic-type class I peptide chain release factors domain-containing protein</fullName>
    </recommendedName>
</protein>
<dbReference type="SUPFAM" id="SSF75620">
    <property type="entry name" value="Release factor"/>
    <property type="match status" value="1"/>
</dbReference>
<dbReference type="PANTHER" id="PTHR43804">
    <property type="entry name" value="LD18447P"/>
    <property type="match status" value="1"/>
</dbReference>
<dbReference type="Gene3D" id="3.30.70.1660">
    <property type="match status" value="1"/>
</dbReference>
<dbReference type="AlphaFoldDB" id="A0A9P8WEW6"/>
<feature type="transmembrane region" description="Helical" evidence="7">
    <location>
        <begin position="127"/>
        <end position="148"/>
    </location>
</feature>
<feature type="transmembrane region" description="Helical" evidence="7">
    <location>
        <begin position="72"/>
        <end position="90"/>
    </location>
</feature>
<feature type="transmembrane region" description="Helical" evidence="7">
    <location>
        <begin position="232"/>
        <end position="252"/>
    </location>
</feature>
<dbReference type="GO" id="GO:0016020">
    <property type="term" value="C:membrane"/>
    <property type="evidence" value="ECO:0007669"/>
    <property type="project" value="UniProtKB-SubCell"/>
</dbReference>
<evidence type="ECO:0000313" key="10">
    <source>
        <dbReference type="Proteomes" id="UP000777438"/>
    </source>
</evidence>
<feature type="transmembrane region" description="Helical" evidence="7">
    <location>
        <begin position="361"/>
        <end position="379"/>
    </location>
</feature>
<dbReference type="Proteomes" id="UP000777438">
    <property type="component" value="Unassembled WGS sequence"/>
</dbReference>
<evidence type="ECO:0000256" key="3">
    <source>
        <dbReference type="ARBA" id="ARBA00022481"/>
    </source>
</evidence>
<evidence type="ECO:0000259" key="8">
    <source>
        <dbReference type="PROSITE" id="PS00745"/>
    </source>
</evidence>
<accession>A0A9P8WEW6</accession>
<keyword evidence="7" id="KW-0472">Membrane</keyword>
<evidence type="ECO:0000313" key="9">
    <source>
        <dbReference type="EMBL" id="KAH6897315.1"/>
    </source>
</evidence>
<dbReference type="FunFam" id="3.30.160.20:FF:000070">
    <property type="entry name" value="Related to MRF1-peptide chain release factor, mitochondrial"/>
    <property type="match status" value="1"/>
</dbReference>
<dbReference type="Pfam" id="PF03462">
    <property type="entry name" value="PCRF"/>
    <property type="match status" value="1"/>
</dbReference>
<dbReference type="Gene3D" id="3.30.160.20">
    <property type="match status" value="1"/>
</dbReference>
<dbReference type="InterPro" id="IPR045853">
    <property type="entry name" value="Pep_chain_release_fac_I_sf"/>
</dbReference>
<dbReference type="InterPro" id="IPR000352">
    <property type="entry name" value="Pep_chain_release_fac_I"/>
</dbReference>
<dbReference type="Gene3D" id="6.10.140.1950">
    <property type="match status" value="1"/>
</dbReference>
<dbReference type="PROSITE" id="PS00745">
    <property type="entry name" value="RF_PROK_I"/>
    <property type="match status" value="1"/>
</dbReference>
<dbReference type="InterPro" id="IPR050057">
    <property type="entry name" value="Prokaryotic/Mito_RF"/>
</dbReference>
<dbReference type="SMART" id="SM00937">
    <property type="entry name" value="PCRF"/>
    <property type="match status" value="1"/>
</dbReference>
<dbReference type="InterPro" id="IPR005139">
    <property type="entry name" value="PCRF"/>
</dbReference>
<dbReference type="Gene3D" id="1.20.1250.20">
    <property type="entry name" value="MFS general substrate transporter like domains"/>
    <property type="match status" value="2"/>
</dbReference>
<reference evidence="9 10" key="1">
    <citation type="journal article" date="2021" name="Nat. Commun.">
        <title>Genetic determinants of endophytism in the Arabidopsis root mycobiome.</title>
        <authorList>
            <person name="Mesny F."/>
            <person name="Miyauchi S."/>
            <person name="Thiergart T."/>
            <person name="Pickel B."/>
            <person name="Atanasova L."/>
            <person name="Karlsson M."/>
            <person name="Huettel B."/>
            <person name="Barry K.W."/>
            <person name="Haridas S."/>
            <person name="Chen C."/>
            <person name="Bauer D."/>
            <person name="Andreopoulos W."/>
            <person name="Pangilinan J."/>
            <person name="LaButti K."/>
            <person name="Riley R."/>
            <person name="Lipzen A."/>
            <person name="Clum A."/>
            <person name="Drula E."/>
            <person name="Henrissat B."/>
            <person name="Kohler A."/>
            <person name="Grigoriev I.V."/>
            <person name="Martin F.M."/>
            <person name="Hacquard S."/>
        </authorList>
    </citation>
    <scope>NUCLEOTIDE SEQUENCE [LARGE SCALE GENOMIC DNA]</scope>
    <source>
        <strain evidence="9 10">MPI-CAGE-CH-0241</strain>
    </source>
</reference>
<dbReference type="SUPFAM" id="SSF103473">
    <property type="entry name" value="MFS general substrate transporter"/>
    <property type="match status" value="1"/>
</dbReference>
<dbReference type="Pfam" id="PF07690">
    <property type="entry name" value="MFS_1"/>
    <property type="match status" value="1"/>
</dbReference>
<keyword evidence="7" id="KW-1133">Transmembrane helix</keyword>
<dbReference type="GO" id="GO:0022857">
    <property type="term" value="F:transmembrane transporter activity"/>
    <property type="evidence" value="ECO:0007669"/>
    <property type="project" value="InterPro"/>
</dbReference>
<comment type="subcellular location">
    <subcellularLocation>
        <location evidence="1">Membrane</location>
        <topology evidence="1">Multi-pass membrane protein</topology>
    </subcellularLocation>
</comment>
<dbReference type="InterPro" id="IPR036259">
    <property type="entry name" value="MFS_trans_sf"/>
</dbReference>
<evidence type="ECO:0000256" key="4">
    <source>
        <dbReference type="ARBA" id="ARBA00022917"/>
    </source>
</evidence>
<dbReference type="Pfam" id="PF00472">
    <property type="entry name" value="RF-1"/>
    <property type="match status" value="1"/>
</dbReference>
<organism evidence="9 10">
    <name type="scientific">Thelonectria olida</name>
    <dbReference type="NCBI Taxonomy" id="1576542"/>
    <lineage>
        <taxon>Eukaryota</taxon>
        <taxon>Fungi</taxon>
        <taxon>Dikarya</taxon>
        <taxon>Ascomycota</taxon>
        <taxon>Pezizomycotina</taxon>
        <taxon>Sordariomycetes</taxon>
        <taxon>Hypocreomycetidae</taxon>
        <taxon>Hypocreales</taxon>
        <taxon>Nectriaceae</taxon>
        <taxon>Thelonectria</taxon>
    </lineage>
</organism>
<comment type="caution">
    <text evidence="9">The sequence shown here is derived from an EMBL/GenBank/DDBJ whole genome shotgun (WGS) entry which is preliminary data.</text>
</comment>
<dbReference type="OrthoDB" id="2019491at2759"/>
<evidence type="ECO:0000256" key="6">
    <source>
        <dbReference type="SAM" id="MobiDB-lite"/>
    </source>
</evidence>
<feature type="transmembrane region" description="Helical" evidence="7">
    <location>
        <begin position="34"/>
        <end position="52"/>
    </location>
</feature>
<comment type="similarity">
    <text evidence="2">Belongs to the prokaryotic/mitochondrial release factor family.</text>
</comment>
<evidence type="ECO:0000256" key="2">
    <source>
        <dbReference type="ARBA" id="ARBA00010835"/>
    </source>
</evidence>
<evidence type="ECO:0000256" key="5">
    <source>
        <dbReference type="ARBA" id="ARBA00023180"/>
    </source>
</evidence>
<dbReference type="CDD" id="cd17352">
    <property type="entry name" value="MFS_MCT_SLC16"/>
    <property type="match status" value="1"/>
</dbReference>
<feature type="domain" description="Prokaryotic-type class I peptide chain release factors" evidence="8">
    <location>
        <begin position="637"/>
        <end position="653"/>
    </location>
</feature>
<evidence type="ECO:0000256" key="7">
    <source>
        <dbReference type="SAM" id="Phobius"/>
    </source>
</evidence>
<feature type="region of interest" description="Disordered" evidence="6">
    <location>
        <begin position="1"/>
        <end position="29"/>
    </location>
</feature>
<keyword evidence="5" id="KW-0325">Glycoprotein</keyword>
<proteinExistence type="inferred from homology"/>
<feature type="transmembrane region" description="Helical" evidence="7">
    <location>
        <begin position="296"/>
        <end position="316"/>
    </location>
</feature>
<keyword evidence="10" id="KW-1185">Reference proteome</keyword>
<dbReference type="InterPro" id="IPR011701">
    <property type="entry name" value="MFS"/>
</dbReference>
<keyword evidence="7" id="KW-0812">Transmembrane</keyword>
<gene>
    <name evidence="9" type="ORF">B0T10DRAFT_395713</name>
</gene>
<dbReference type="PANTHER" id="PTHR43804:SF7">
    <property type="entry name" value="LD18447P"/>
    <property type="match status" value="1"/>
</dbReference>
<evidence type="ECO:0000256" key="1">
    <source>
        <dbReference type="ARBA" id="ARBA00004141"/>
    </source>
</evidence>
<dbReference type="GO" id="GO:0005739">
    <property type="term" value="C:mitochondrion"/>
    <property type="evidence" value="ECO:0007669"/>
    <property type="project" value="UniProtKB-ARBA"/>
</dbReference>
<keyword evidence="4" id="KW-0648">Protein biosynthesis</keyword>
<feature type="transmembrane region" description="Helical" evidence="7">
    <location>
        <begin position="102"/>
        <end position="121"/>
    </location>
</feature>
<feature type="transmembrane region" description="Helical" evidence="7">
    <location>
        <begin position="258"/>
        <end position="284"/>
    </location>
</feature>
<dbReference type="GO" id="GO:0032543">
    <property type="term" value="P:mitochondrial translation"/>
    <property type="evidence" value="ECO:0007669"/>
    <property type="project" value="UniProtKB-ARBA"/>
</dbReference>
<keyword evidence="3" id="KW-0488">Methylation</keyword>